<proteinExistence type="predicted"/>
<evidence type="ECO:0000256" key="1">
    <source>
        <dbReference type="ARBA" id="ARBA00004370"/>
    </source>
</evidence>
<comment type="subcellular location">
    <subcellularLocation>
        <location evidence="1">Membrane</location>
    </subcellularLocation>
</comment>
<gene>
    <name evidence="8" type="ORF">DFR26_0233</name>
</gene>
<dbReference type="RefSeq" id="WP_116207109.1">
    <property type="nucleotide sequence ID" value="NZ_QUNR01000001.1"/>
</dbReference>
<reference evidence="8 9" key="1">
    <citation type="submission" date="2018-08" db="EMBL/GenBank/DDBJ databases">
        <title>Genomic Encyclopedia of Type Strains, Phase IV (KMG-IV): sequencing the most valuable type-strain genomes for metagenomic binning, comparative biology and taxonomic classification.</title>
        <authorList>
            <person name="Goeker M."/>
        </authorList>
    </citation>
    <scope>NUCLEOTIDE SEQUENCE [LARGE SCALE GENOMIC DNA]</scope>
    <source>
        <strain evidence="8 9">DSM 26022</strain>
    </source>
</reference>
<accession>A0A3E0H8H8</accession>
<evidence type="ECO:0000256" key="5">
    <source>
        <dbReference type="SAM" id="MobiDB-lite"/>
    </source>
</evidence>
<evidence type="ECO:0000256" key="4">
    <source>
        <dbReference type="ARBA" id="ARBA00023136"/>
    </source>
</evidence>
<feature type="domain" description="HemY N-terminal" evidence="7">
    <location>
        <begin position="26"/>
        <end position="83"/>
    </location>
</feature>
<evidence type="ECO:0000259" key="7">
    <source>
        <dbReference type="Pfam" id="PF07219"/>
    </source>
</evidence>
<feature type="transmembrane region" description="Helical" evidence="6">
    <location>
        <begin position="41"/>
        <end position="65"/>
    </location>
</feature>
<comment type="caution">
    <text evidence="8">The sequence shown here is derived from an EMBL/GenBank/DDBJ whole genome shotgun (WGS) entry which is preliminary data.</text>
</comment>
<feature type="region of interest" description="Disordered" evidence="5">
    <location>
        <begin position="76"/>
        <end position="100"/>
    </location>
</feature>
<evidence type="ECO:0000256" key="6">
    <source>
        <dbReference type="SAM" id="Phobius"/>
    </source>
</evidence>
<keyword evidence="4 6" id="KW-0472">Membrane</keyword>
<dbReference type="EMBL" id="QUNR01000001">
    <property type="protein sequence ID" value="REH40035.1"/>
    <property type="molecule type" value="Genomic_DNA"/>
</dbReference>
<evidence type="ECO:0000256" key="3">
    <source>
        <dbReference type="ARBA" id="ARBA00022989"/>
    </source>
</evidence>
<organism evidence="8 9">
    <name type="scientific">Paraperlucidibaca baekdonensis</name>
    <dbReference type="NCBI Taxonomy" id="748120"/>
    <lineage>
        <taxon>Bacteria</taxon>
        <taxon>Pseudomonadati</taxon>
        <taxon>Pseudomonadota</taxon>
        <taxon>Gammaproteobacteria</taxon>
        <taxon>Moraxellales</taxon>
        <taxon>Moraxellaceae</taxon>
        <taxon>Paraperlucidibaca</taxon>
    </lineage>
</organism>
<name>A0A3E0H8H8_9GAMM</name>
<evidence type="ECO:0000313" key="9">
    <source>
        <dbReference type="Proteomes" id="UP000256774"/>
    </source>
</evidence>
<dbReference type="AlphaFoldDB" id="A0A3E0H8H8"/>
<dbReference type="GO" id="GO:0016020">
    <property type="term" value="C:membrane"/>
    <property type="evidence" value="ECO:0007669"/>
    <property type="project" value="UniProtKB-SubCell"/>
</dbReference>
<keyword evidence="9" id="KW-1185">Reference proteome</keyword>
<dbReference type="InterPro" id="IPR010817">
    <property type="entry name" value="HemY_N"/>
</dbReference>
<sequence length="100" mass="11214">MRLLTWLCVLVVVLTLSVTAMSQDSGYVLISWGNTSLEMSLVLAVLIAVVWVWLVARLVSLELWLRRATPALSTRLSRKKAADARVPAPDNRKNWTPKAR</sequence>
<keyword evidence="2 6" id="KW-0812">Transmembrane</keyword>
<evidence type="ECO:0000256" key="2">
    <source>
        <dbReference type="ARBA" id="ARBA00022692"/>
    </source>
</evidence>
<dbReference type="Proteomes" id="UP000256774">
    <property type="component" value="Unassembled WGS sequence"/>
</dbReference>
<dbReference type="Pfam" id="PF07219">
    <property type="entry name" value="HemY_N"/>
    <property type="match status" value="1"/>
</dbReference>
<keyword evidence="3 6" id="KW-1133">Transmembrane helix</keyword>
<evidence type="ECO:0000313" key="8">
    <source>
        <dbReference type="EMBL" id="REH40035.1"/>
    </source>
</evidence>
<protein>
    <submittedName>
        <fullName evidence="8">HemY-like protein</fullName>
    </submittedName>
</protein>